<organism evidence="10 11">
    <name type="scientific">Lentilactobacillus parabuchneri DSM 5707 = NBRC 107865</name>
    <dbReference type="NCBI Taxonomy" id="1423784"/>
    <lineage>
        <taxon>Bacteria</taxon>
        <taxon>Bacillati</taxon>
        <taxon>Bacillota</taxon>
        <taxon>Bacilli</taxon>
        <taxon>Lactobacillales</taxon>
        <taxon>Lactobacillaceae</taxon>
        <taxon>Lentilactobacillus</taxon>
    </lineage>
</organism>
<dbReference type="GO" id="GO:0009225">
    <property type="term" value="P:nucleotide-sugar metabolic process"/>
    <property type="evidence" value="ECO:0007669"/>
    <property type="project" value="InterPro"/>
</dbReference>
<gene>
    <name evidence="10" type="ORF">FC51_GL002019</name>
</gene>
<evidence type="ECO:0000256" key="5">
    <source>
        <dbReference type="ARBA" id="ARBA00016977"/>
    </source>
</evidence>
<dbReference type="NCBIfam" id="TIGR01181">
    <property type="entry name" value="dTDP_gluc_dehyt"/>
    <property type="match status" value="1"/>
</dbReference>
<dbReference type="EC" id="4.2.1.46" evidence="4 8"/>
<sequence>MNILVTGGAGFIGANFIHYLLKQDRSDHVINFDALTYAGNLNNLDDIKADPHYQFVEGDIADRSAVEAVFDGFNINAVVNFAAESHVDRSILNPAAFIHSNFDGVGVLLAAAKKFNVDKFVQISTDEVYGSSLPHQQFSESAPLNPSSPYSATKASADLLALSYFKTYNLNVSITRSANNYGPYQFPEKLIPLMVTHGLQEESLPIYGNGQNSRDWLHVQDNCAAIAAVLKRGRAGEVYNIAAHQYKTNNEIVEGIIRQLQLPESRIEYVRDRPANDQLYSINDDKIRNELGWRPRIEFDVGMNETIAWYVDHETWWRPLLRQVKNR</sequence>
<dbReference type="GeneID" id="69802115"/>
<comment type="caution">
    <text evidence="10">The sequence shown here is derived from an EMBL/GenBank/DDBJ whole genome shotgun (WGS) entry which is preliminary data.</text>
</comment>
<evidence type="ECO:0000256" key="6">
    <source>
        <dbReference type="ARBA" id="ARBA00023027"/>
    </source>
</evidence>
<dbReference type="InterPro" id="IPR005888">
    <property type="entry name" value="dTDP_Gluc_deHydtase"/>
</dbReference>
<dbReference type="Gene3D" id="3.40.50.720">
    <property type="entry name" value="NAD(P)-binding Rossmann-like Domain"/>
    <property type="match status" value="1"/>
</dbReference>
<dbReference type="Gene3D" id="3.90.25.10">
    <property type="entry name" value="UDP-galactose 4-epimerase, domain 1"/>
    <property type="match status" value="1"/>
</dbReference>
<evidence type="ECO:0000313" key="11">
    <source>
        <dbReference type="Proteomes" id="UP000051957"/>
    </source>
</evidence>
<dbReference type="PATRIC" id="fig|1423784.4.peg.2061"/>
<comment type="cofactor">
    <cofactor evidence="2 8">
        <name>NAD(+)</name>
        <dbReference type="ChEBI" id="CHEBI:57540"/>
    </cofactor>
</comment>
<comment type="catalytic activity">
    <reaction evidence="1 8">
        <text>dTDP-alpha-D-glucose = dTDP-4-dehydro-6-deoxy-alpha-D-glucose + H2O</text>
        <dbReference type="Rhea" id="RHEA:17221"/>
        <dbReference type="ChEBI" id="CHEBI:15377"/>
        <dbReference type="ChEBI" id="CHEBI:57477"/>
        <dbReference type="ChEBI" id="CHEBI:57649"/>
        <dbReference type="EC" id="4.2.1.46"/>
    </reaction>
</comment>
<dbReference type="FunFam" id="3.40.50.720:FF:000304">
    <property type="entry name" value="UDP-glucose 4,6-dehydratase"/>
    <property type="match status" value="1"/>
</dbReference>
<evidence type="ECO:0000256" key="1">
    <source>
        <dbReference type="ARBA" id="ARBA00001539"/>
    </source>
</evidence>
<dbReference type="PANTHER" id="PTHR43000">
    <property type="entry name" value="DTDP-D-GLUCOSE 4,6-DEHYDRATASE-RELATED"/>
    <property type="match status" value="1"/>
</dbReference>
<dbReference type="AlphaFoldDB" id="A0A0R1Z5X2"/>
<proteinExistence type="inferred from homology"/>
<evidence type="ECO:0000256" key="4">
    <source>
        <dbReference type="ARBA" id="ARBA00011990"/>
    </source>
</evidence>
<comment type="similarity">
    <text evidence="3 8">Belongs to the NAD(P)-dependent epimerase/dehydratase family. dTDP-glucose dehydratase subfamily.</text>
</comment>
<dbReference type="InterPro" id="IPR016040">
    <property type="entry name" value="NAD(P)-bd_dom"/>
</dbReference>
<dbReference type="CDD" id="cd05246">
    <property type="entry name" value="dTDP_GD_SDR_e"/>
    <property type="match status" value="1"/>
</dbReference>
<evidence type="ECO:0000259" key="9">
    <source>
        <dbReference type="Pfam" id="PF16363"/>
    </source>
</evidence>
<keyword evidence="7 8" id="KW-0456">Lyase</keyword>
<dbReference type="RefSeq" id="WP_057910760.1">
    <property type="nucleotide sequence ID" value="NZ_AZGK01000006.1"/>
</dbReference>
<dbReference type="SUPFAM" id="SSF51735">
    <property type="entry name" value="NAD(P)-binding Rossmann-fold domains"/>
    <property type="match status" value="1"/>
</dbReference>
<reference evidence="10 11" key="1">
    <citation type="journal article" date="2015" name="Genome Announc.">
        <title>Expanding the biotechnology potential of lactobacilli through comparative genomics of 213 strains and associated genera.</title>
        <authorList>
            <person name="Sun Z."/>
            <person name="Harris H.M."/>
            <person name="McCann A."/>
            <person name="Guo C."/>
            <person name="Argimon S."/>
            <person name="Zhang W."/>
            <person name="Yang X."/>
            <person name="Jeffery I.B."/>
            <person name="Cooney J.C."/>
            <person name="Kagawa T.F."/>
            <person name="Liu W."/>
            <person name="Song Y."/>
            <person name="Salvetti E."/>
            <person name="Wrobel A."/>
            <person name="Rasinkangas P."/>
            <person name="Parkhill J."/>
            <person name="Rea M.C."/>
            <person name="O'Sullivan O."/>
            <person name="Ritari J."/>
            <person name="Douillard F.P."/>
            <person name="Paul Ross R."/>
            <person name="Yang R."/>
            <person name="Briner A.E."/>
            <person name="Felis G.E."/>
            <person name="de Vos W.M."/>
            <person name="Barrangou R."/>
            <person name="Klaenhammer T.R."/>
            <person name="Caufield P.W."/>
            <person name="Cui Y."/>
            <person name="Zhang H."/>
            <person name="O'Toole P.W."/>
        </authorList>
    </citation>
    <scope>NUCLEOTIDE SEQUENCE [LARGE SCALE GENOMIC DNA]</scope>
    <source>
        <strain evidence="10 11">DSM 5707</strain>
    </source>
</reference>
<protein>
    <recommendedName>
        <fullName evidence="5 8">dTDP-glucose 4,6-dehydratase</fullName>
        <ecNumber evidence="4 8">4.2.1.46</ecNumber>
    </recommendedName>
</protein>
<evidence type="ECO:0000256" key="8">
    <source>
        <dbReference type="RuleBase" id="RU004473"/>
    </source>
</evidence>
<dbReference type="EMBL" id="AZGK01000006">
    <property type="protein sequence ID" value="KRM46444.1"/>
    <property type="molecule type" value="Genomic_DNA"/>
</dbReference>
<evidence type="ECO:0000256" key="7">
    <source>
        <dbReference type="ARBA" id="ARBA00023239"/>
    </source>
</evidence>
<dbReference type="Proteomes" id="UP000051957">
    <property type="component" value="Unassembled WGS sequence"/>
</dbReference>
<accession>A0A0R1Z5X2</accession>
<name>A0A0R1Z5X2_9LACO</name>
<dbReference type="Pfam" id="PF16363">
    <property type="entry name" value="GDP_Man_Dehyd"/>
    <property type="match status" value="1"/>
</dbReference>
<keyword evidence="6" id="KW-0520">NAD</keyword>
<dbReference type="GO" id="GO:0008460">
    <property type="term" value="F:dTDP-glucose 4,6-dehydratase activity"/>
    <property type="evidence" value="ECO:0007669"/>
    <property type="project" value="UniProtKB-EC"/>
</dbReference>
<feature type="domain" description="NAD(P)-binding" evidence="9">
    <location>
        <begin position="4"/>
        <end position="306"/>
    </location>
</feature>
<dbReference type="InterPro" id="IPR036291">
    <property type="entry name" value="NAD(P)-bd_dom_sf"/>
</dbReference>
<evidence type="ECO:0000256" key="3">
    <source>
        <dbReference type="ARBA" id="ARBA00008178"/>
    </source>
</evidence>
<evidence type="ECO:0000256" key="2">
    <source>
        <dbReference type="ARBA" id="ARBA00001911"/>
    </source>
</evidence>
<evidence type="ECO:0000313" key="10">
    <source>
        <dbReference type="EMBL" id="KRM46444.1"/>
    </source>
</evidence>